<dbReference type="AlphaFoldDB" id="A0A176SZZ9"/>
<dbReference type="Proteomes" id="UP000076923">
    <property type="component" value="Unassembled WGS sequence"/>
</dbReference>
<evidence type="ECO:0000313" key="3">
    <source>
        <dbReference type="EMBL" id="OAD40835.1"/>
    </source>
</evidence>
<gene>
    <name evidence="3" type="ORF">LPB303_16450</name>
</gene>
<dbReference type="PANTHER" id="PTHR34980">
    <property type="entry name" value="INNER MEMBRANE PROTEIN-RELATED-RELATED"/>
    <property type="match status" value="1"/>
</dbReference>
<dbReference type="EMBL" id="LVWE01000085">
    <property type="protein sequence ID" value="OAD40835.1"/>
    <property type="molecule type" value="Genomic_DNA"/>
</dbReference>
<dbReference type="RefSeq" id="WP_068452749.1">
    <property type="nucleotide sequence ID" value="NZ_CP150660.1"/>
</dbReference>
<feature type="compositionally biased region" description="Polar residues" evidence="1">
    <location>
        <begin position="116"/>
        <end position="127"/>
    </location>
</feature>
<keyword evidence="2" id="KW-1133">Transmembrane helix</keyword>
<keyword evidence="4" id="KW-1185">Reference proteome</keyword>
<dbReference type="InterPro" id="IPR008523">
    <property type="entry name" value="DUF805"/>
</dbReference>
<reference evidence="3 4" key="1">
    <citation type="submission" date="2016-02" db="EMBL/GenBank/DDBJ databases">
        <title>Draft genome sequence of Polaribacter atrinae KACC17473.</title>
        <authorList>
            <person name="Shin S.-K."/>
            <person name="Yi H."/>
        </authorList>
    </citation>
    <scope>NUCLEOTIDE SEQUENCE [LARGE SCALE GENOMIC DNA]</scope>
    <source>
        <strain evidence="3 4">KACC 17473</strain>
    </source>
</reference>
<keyword evidence="2" id="KW-0812">Transmembrane</keyword>
<proteinExistence type="predicted"/>
<feature type="region of interest" description="Disordered" evidence="1">
    <location>
        <begin position="107"/>
        <end position="127"/>
    </location>
</feature>
<dbReference type="PANTHER" id="PTHR34980:SF2">
    <property type="entry name" value="INNER MEMBRANE PROTEIN YHAH-RELATED"/>
    <property type="match status" value="1"/>
</dbReference>
<dbReference type="Pfam" id="PF05656">
    <property type="entry name" value="DUF805"/>
    <property type="match status" value="1"/>
</dbReference>
<feature type="transmembrane region" description="Helical" evidence="2">
    <location>
        <begin position="60"/>
        <end position="77"/>
    </location>
</feature>
<evidence type="ECO:0000256" key="1">
    <source>
        <dbReference type="SAM" id="MobiDB-lite"/>
    </source>
</evidence>
<dbReference type="GO" id="GO:0005886">
    <property type="term" value="C:plasma membrane"/>
    <property type="evidence" value="ECO:0007669"/>
    <property type="project" value="TreeGrafter"/>
</dbReference>
<keyword evidence="2" id="KW-0472">Membrane</keyword>
<dbReference type="OrthoDB" id="9812349at2"/>
<accession>A0A176SZZ9</accession>
<feature type="transmembrane region" description="Helical" evidence="2">
    <location>
        <begin position="21"/>
        <end position="40"/>
    </location>
</feature>
<protein>
    <submittedName>
        <fullName evidence="3">Uncharacterized protein</fullName>
    </submittedName>
</protein>
<name>A0A176SZZ9_9FLAO</name>
<evidence type="ECO:0000256" key="2">
    <source>
        <dbReference type="SAM" id="Phobius"/>
    </source>
</evidence>
<evidence type="ECO:0000313" key="4">
    <source>
        <dbReference type="Proteomes" id="UP000076923"/>
    </source>
</evidence>
<dbReference type="STRING" id="1333662.LPB303_16450"/>
<comment type="caution">
    <text evidence="3">The sequence shown here is derived from an EMBL/GenBank/DDBJ whole genome shotgun (WGS) entry which is preliminary data.</text>
</comment>
<organism evidence="3 4">
    <name type="scientific">Polaribacter atrinae</name>
    <dbReference type="NCBI Taxonomy" id="1333662"/>
    <lineage>
        <taxon>Bacteria</taxon>
        <taxon>Pseudomonadati</taxon>
        <taxon>Bacteroidota</taxon>
        <taxon>Flavobacteriia</taxon>
        <taxon>Flavobacteriales</taxon>
        <taxon>Flavobacteriaceae</taxon>
    </lineage>
</organism>
<sequence>MNWYIKVLKQYSDFKGRARRQEYWMFVLFNTIISIGFMFLDKVLGTNYGDLGEDGYLETLYSLAVLIPYLAVTARRMHDVGKSGWYMLIPFYNFYLACTNSVAGENKWGENPKGEGNSTEINQIGQE</sequence>